<comment type="caution">
    <text evidence="1">The sequence shown here is derived from an EMBL/GenBank/DDBJ whole genome shotgun (WGS) entry which is preliminary data.</text>
</comment>
<dbReference type="AlphaFoldDB" id="A0AAD6QYW2"/>
<accession>A0AAD6QYW2</accession>
<gene>
    <name evidence="1" type="ORF">NC653_010053</name>
</gene>
<sequence>MDGVRSIDSNLYGDEENPFPALETLLSFGHGEVRAMGNSRVPSLQEGNLKAVEDLELERKTNIFERFKSRIRIH</sequence>
<proteinExistence type="predicted"/>
<dbReference type="EMBL" id="JAQIZT010000004">
    <property type="protein sequence ID" value="KAJ6999248.1"/>
    <property type="molecule type" value="Genomic_DNA"/>
</dbReference>
<organism evidence="1 2">
    <name type="scientific">Populus alba x Populus x berolinensis</name>
    <dbReference type="NCBI Taxonomy" id="444605"/>
    <lineage>
        <taxon>Eukaryota</taxon>
        <taxon>Viridiplantae</taxon>
        <taxon>Streptophyta</taxon>
        <taxon>Embryophyta</taxon>
        <taxon>Tracheophyta</taxon>
        <taxon>Spermatophyta</taxon>
        <taxon>Magnoliopsida</taxon>
        <taxon>eudicotyledons</taxon>
        <taxon>Gunneridae</taxon>
        <taxon>Pentapetalae</taxon>
        <taxon>rosids</taxon>
        <taxon>fabids</taxon>
        <taxon>Malpighiales</taxon>
        <taxon>Salicaceae</taxon>
        <taxon>Saliceae</taxon>
        <taxon>Populus</taxon>
    </lineage>
</organism>
<reference evidence="1 2" key="1">
    <citation type="journal article" date="2023" name="Mol. Ecol. Resour.">
        <title>Chromosome-level genome assembly of a triploid poplar Populus alba 'Berolinensis'.</title>
        <authorList>
            <person name="Chen S."/>
            <person name="Yu Y."/>
            <person name="Wang X."/>
            <person name="Wang S."/>
            <person name="Zhang T."/>
            <person name="Zhou Y."/>
            <person name="He R."/>
            <person name="Meng N."/>
            <person name="Wang Y."/>
            <person name="Liu W."/>
            <person name="Liu Z."/>
            <person name="Liu J."/>
            <person name="Guo Q."/>
            <person name="Huang H."/>
            <person name="Sederoff R.R."/>
            <person name="Wang G."/>
            <person name="Qu G."/>
            <person name="Chen S."/>
        </authorList>
    </citation>
    <scope>NUCLEOTIDE SEQUENCE [LARGE SCALE GENOMIC DNA]</scope>
    <source>
        <strain evidence="1">SC-2020</strain>
    </source>
</reference>
<dbReference type="Proteomes" id="UP001164929">
    <property type="component" value="Chromosome 4"/>
</dbReference>
<evidence type="ECO:0000313" key="1">
    <source>
        <dbReference type="EMBL" id="KAJ6999248.1"/>
    </source>
</evidence>
<name>A0AAD6QYW2_9ROSI</name>
<keyword evidence="2" id="KW-1185">Reference proteome</keyword>
<evidence type="ECO:0000313" key="2">
    <source>
        <dbReference type="Proteomes" id="UP001164929"/>
    </source>
</evidence>
<protein>
    <submittedName>
        <fullName evidence="1">Uncharacterized protein</fullName>
    </submittedName>
</protein>